<sequence>MKKPYDKIEKSDSMRVEIRSRKARKLIEETLKIADSPRKRRVHYRKRVTKIQGVLPQWLESSFIIQLDKGIDTRSSAYVARKGLSRTARSQKFLRFLNQKQNPHDLAMVVMGLERLKMFLKSKMVVMRFLSESMRVEISSRKLVEETLKIADSPRTKNCAF</sequence>
<name>A0A835J6H7_9ROSI</name>
<evidence type="ECO:0000313" key="1">
    <source>
        <dbReference type="EMBL" id="KAF9663931.1"/>
    </source>
</evidence>
<protein>
    <submittedName>
        <fullName evidence="1">Uncharacterized protein</fullName>
    </submittedName>
</protein>
<proteinExistence type="predicted"/>
<comment type="caution">
    <text evidence="1">The sequence shown here is derived from an EMBL/GenBank/DDBJ whole genome shotgun (WGS) entry which is preliminary data.</text>
</comment>
<dbReference type="EMBL" id="JADGMS010000017">
    <property type="protein sequence ID" value="KAF9663931.1"/>
    <property type="molecule type" value="Genomic_DNA"/>
</dbReference>
<accession>A0A835J6H7</accession>
<dbReference type="PANTHER" id="PTHR34563">
    <property type="entry name" value="BNACNNG33880D PROTEIN"/>
    <property type="match status" value="1"/>
</dbReference>
<dbReference type="PANTHER" id="PTHR34563:SF9">
    <property type="entry name" value="MADS-BOX DOMAIN-CONTAINING PROTEIN"/>
    <property type="match status" value="1"/>
</dbReference>
<organism evidence="1 2">
    <name type="scientific">Salix dunnii</name>
    <dbReference type="NCBI Taxonomy" id="1413687"/>
    <lineage>
        <taxon>Eukaryota</taxon>
        <taxon>Viridiplantae</taxon>
        <taxon>Streptophyta</taxon>
        <taxon>Embryophyta</taxon>
        <taxon>Tracheophyta</taxon>
        <taxon>Spermatophyta</taxon>
        <taxon>Magnoliopsida</taxon>
        <taxon>eudicotyledons</taxon>
        <taxon>Gunneridae</taxon>
        <taxon>Pentapetalae</taxon>
        <taxon>rosids</taxon>
        <taxon>fabids</taxon>
        <taxon>Malpighiales</taxon>
        <taxon>Salicaceae</taxon>
        <taxon>Saliceae</taxon>
        <taxon>Salix</taxon>
    </lineage>
</organism>
<keyword evidence="2" id="KW-1185">Reference proteome</keyword>
<gene>
    <name evidence="1" type="ORF">SADUNF_Sadunf17G0103300</name>
</gene>
<reference evidence="1 2" key="1">
    <citation type="submission" date="2020-10" db="EMBL/GenBank/DDBJ databases">
        <title>Plant Genome Project.</title>
        <authorList>
            <person name="Zhang R.-G."/>
        </authorList>
    </citation>
    <scope>NUCLEOTIDE SEQUENCE [LARGE SCALE GENOMIC DNA]</scope>
    <source>
        <strain evidence="1">FAFU-HL-1</strain>
        <tissue evidence="1">Leaf</tissue>
    </source>
</reference>
<dbReference type="AlphaFoldDB" id="A0A835J6H7"/>
<dbReference type="OrthoDB" id="691078at2759"/>
<dbReference type="Proteomes" id="UP000657918">
    <property type="component" value="Unassembled WGS sequence"/>
</dbReference>
<evidence type="ECO:0000313" key="2">
    <source>
        <dbReference type="Proteomes" id="UP000657918"/>
    </source>
</evidence>